<dbReference type="EMBL" id="LNYA01000023">
    <property type="protein sequence ID" value="KTC98243.1"/>
    <property type="molecule type" value="Genomic_DNA"/>
</dbReference>
<feature type="transmembrane region" description="Helical" evidence="19">
    <location>
        <begin position="106"/>
        <end position="128"/>
    </location>
</feature>
<proteinExistence type="inferred from homology"/>
<dbReference type="OrthoDB" id="9799199at2"/>
<dbReference type="PANTHER" id="PTHR46382">
    <property type="entry name" value="PHOSPHATIDATE CYTIDYLYLTRANSFERASE"/>
    <property type="match status" value="1"/>
</dbReference>
<reference evidence="20 21" key="1">
    <citation type="submission" date="2015-11" db="EMBL/GenBank/DDBJ databases">
        <title>Genomic analysis of 38 Legionella species identifies large and diverse effector repertoires.</title>
        <authorList>
            <person name="Burstein D."/>
            <person name="Amaro F."/>
            <person name="Zusman T."/>
            <person name="Lifshitz Z."/>
            <person name="Cohen O."/>
            <person name="Gilbert J.A."/>
            <person name="Pupko T."/>
            <person name="Shuman H.A."/>
            <person name="Segal G."/>
        </authorList>
    </citation>
    <scope>NUCLEOTIDE SEQUENCE [LARGE SCALE GENOMIC DNA]</scope>
    <source>
        <strain evidence="20 21">SE-32A-C8</strain>
    </source>
</reference>
<evidence type="ECO:0000256" key="6">
    <source>
        <dbReference type="ARBA" id="ARBA00012487"/>
    </source>
</evidence>
<evidence type="ECO:0000256" key="1">
    <source>
        <dbReference type="ARBA" id="ARBA00001698"/>
    </source>
</evidence>
<dbReference type="PROSITE" id="PS01315">
    <property type="entry name" value="CDS"/>
    <property type="match status" value="1"/>
</dbReference>
<evidence type="ECO:0000256" key="2">
    <source>
        <dbReference type="ARBA" id="ARBA00004651"/>
    </source>
</evidence>
<keyword evidence="14" id="KW-0443">Lipid metabolism</keyword>
<evidence type="ECO:0000256" key="9">
    <source>
        <dbReference type="ARBA" id="ARBA00022516"/>
    </source>
</evidence>
<keyword evidence="17" id="KW-1208">Phospholipid metabolism</keyword>
<sequence>MFKQRLLTTLILVPAVLAAIYYSNFWVFAAAVFLLVMACGLEWQPLIPVVHLPTRLLILAGLWVCSLFIHLVIGYWLIAGLTIWFFLIFAVLLFPESQRVWGNRPVVTLLCFALLPLFGQSLLSIYELEGGKELLFYLLFFVWAADIGAYLAGKQWGKHKLIPVVSPGKTIEGLAGGAVLALVVAVSGYWYFQPHAPLMWVAMNTLVFFIALLGDLFISILKRRQHLKDTGHLIPGHGGVLDRLDSLIAAAPAFYFGLEYLASGTLKWLIH</sequence>
<evidence type="ECO:0000256" key="10">
    <source>
        <dbReference type="ARBA" id="ARBA00022679"/>
    </source>
</evidence>
<dbReference type="Pfam" id="PF01148">
    <property type="entry name" value="CTP_transf_1"/>
    <property type="match status" value="1"/>
</dbReference>
<comment type="similarity">
    <text evidence="5 18">Belongs to the CDS family.</text>
</comment>
<evidence type="ECO:0000256" key="11">
    <source>
        <dbReference type="ARBA" id="ARBA00022692"/>
    </source>
</evidence>
<evidence type="ECO:0000256" key="18">
    <source>
        <dbReference type="RuleBase" id="RU003938"/>
    </source>
</evidence>
<feature type="transmembrane region" description="Helical" evidence="19">
    <location>
        <begin position="134"/>
        <end position="152"/>
    </location>
</feature>
<evidence type="ECO:0000256" key="12">
    <source>
        <dbReference type="ARBA" id="ARBA00022695"/>
    </source>
</evidence>
<comment type="catalytic activity">
    <reaction evidence="1 18">
        <text>a 1,2-diacyl-sn-glycero-3-phosphate + CTP + H(+) = a CDP-1,2-diacyl-sn-glycerol + diphosphate</text>
        <dbReference type="Rhea" id="RHEA:16229"/>
        <dbReference type="ChEBI" id="CHEBI:15378"/>
        <dbReference type="ChEBI" id="CHEBI:33019"/>
        <dbReference type="ChEBI" id="CHEBI:37563"/>
        <dbReference type="ChEBI" id="CHEBI:58332"/>
        <dbReference type="ChEBI" id="CHEBI:58608"/>
        <dbReference type="EC" id="2.7.7.41"/>
    </reaction>
</comment>
<dbReference type="Proteomes" id="UP000054773">
    <property type="component" value="Unassembled WGS sequence"/>
</dbReference>
<name>A0A0W0TRB0_LEGER</name>
<evidence type="ECO:0000256" key="8">
    <source>
        <dbReference type="ARBA" id="ARBA00022475"/>
    </source>
</evidence>
<evidence type="ECO:0000256" key="16">
    <source>
        <dbReference type="ARBA" id="ARBA00023209"/>
    </source>
</evidence>
<evidence type="ECO:0000256" key="19">
    <source>
        <dbReference type="SAM" id="Phobius"/>
    </source>
</evidence>
<dbReference type="GO" id="GO:0005886">
    <property type="term" value="C:plasma membrane"/>
    <property type="evidence" value="ECO:0007669"/>
    <property type="project" value="UniProtKB-SubCell"/>
</dbReference>
<feature type="transmembrane region" description="Helical" evidence="19">
    <location>
        <begin position="75"/>
        <end position="94"/>
    </location>
</feature>
<feature type="transmembrane region" description="Helical" evidence="19">
    <location>
        <begin position="173"/>
        <end position="192"/>
    </location>
</feature>
<evidence type="ECO:0000256" key="5">
    <source>
        <dbReference type="ARBA" id="ARBA00010185"/>
    </source>
</evidence>
<keyword evidence="8" id="KW-1003">Cell membrane</keyword>
<keyword evidence="10 18" id="KW-0808">Transferase</keyword>
<evidence type="ECO:0000256" key="13">
    <source>
        <dbReference type="ARBA" id="ARBA00022989"/>
    </source>
</evidence>
<dbReference type="PANTHER" id="PTHR46382:SF1">
    <property type="entry name" value="PHOSPHATIDATE CYTIDYLYLTRANSFERASE"/>
    <property type="match status" value="1"/>
</dbReference>
<evidence type="ECO:0000313" key="20">
    <source>
        <dbReference type="EMBL" id="KTC98243.1"/>
    </source>
</evidence>
<evidence type="ECO:0000256" key="15">
    <source>
        <dbReference type="ARBA" id="ARBA00023136"/>
    </source>
</evidence>
<evidence type="ECO:0000256" key="4">
    <source>
        <dbReference type="ARBA" id="ARBA00005189"/>
    </source>
</evidence>
<dbReference type="GO" id="GO:0004605">
    <property type="term" value="F:phosphatidate cytidylyltransferase activity"/>
    <property type="evidence" value="ECO:0007669"/>
    <property type="project" value="UniProtKB-EC"/>
</dbReference>
<dbReference type="InterPro" id="IPR000374">
    <property type="entry name" value="PC_trans"/>
</dbReference>
<dbReference type="EC" id="2.7.7.41" evidence="6 18"/>
<comment type="pathway">
    <text evidence="4">Lipid metabolism.</text>
</comment>
<keyword evidence="15 19" id="KW-0472">Membrane</keyword>
<keyword evidence="9" id="KW-0444">Lipid biosynthesis</keyword>
<keyword evidence="16" id="KW-0594">Phospholipid biosynthesis</keyword>
<accession>A0A0W0TRB0</accession>
<comment type="caution">
    <text evidence="20">The sequence shown here is derived from an EMBL/GenBank/DDBJ whole genome shotgun (WGS) entry which is preliminary data.</text>
</comment>
<evidence type="ECO:0000256" key="3">
    <source>
        <dbReference type="ARBA" id="ARBA00005119"/>
    </source>
</evidence>
<dbReference type="PATRIC" id="fig|448.7.peg.1357"/>
<organism evidence="20 21">
    <name type="scientific">Legionella erythra</name>
    <dbReference type="NCBI Taxonomy" id="448"/>
    <lineage>
        <taxon>Bacteria</taxon>
        <taxon>Pseudomonadati</taxon>
        <taxon>Pseudomonadota</taxon>
        <taxon>Gammaproteobacteria</taxon>
        <taxon>Legionellales</taxon>
        <taxon>Legionellaceae</taxon>
        <taxon>Legionella</taxon>
    </lineage>
</organism>
<evidence type="ECO:0000256" key="14">
    <source>
        <dbReference type="ARBA" id="ARBA00023098"/>
    </source>
</evidence>
<evidence type="ECO:0000256" key="7">
    <source>
        <dbReference type="ARBA" id="ARBA00019373"/>
    </source>
</evidence>
<keyword evidence="11 18" id="KW-0812">Transmembrane</keyword>
<comment type="subcellular location">
    <subcellularLocation>
        <location evidence="2">Cell membrane</location>
        <topology evidence="2">Multi-pass membrane protein</topology>
    </subcellularLocation>
</comment>
<dbReference type="RefSeq" id="WP_058526436.1">
    <property type="nucleotide sequence ID" value="NZ_CAAAHY010000010.1"/>
</dbReference>
<keyword evidence="13 19" id="KW-1133">Transmembrane helix</keyword>
<keyword evidence="21" id="KW-1185">Reference proteome</keyword>
<dbReference type="STRING" id="448.Lery_1297"/>
<gene>
    <name evidence="20" type="ORF">Lery_1297</name>
</gene>
<comment type="pathway">
    <text evidence="3 18">Phospholipid metabolism; CDP-diacylglycerol biosynthesis; CDP-diacylglycerol from sn-glycerol 3-phosphate: step 3/3.</text>
</comment>
<dbReference type="GO" id="GO:0016024">
    <property type="term" value="P:CDP-diacylglycerol biosynthetic process"/>
    <property type="evidence" value="ECO:0007669"/>
    <property type="project" value="UniProtKB-UniPathway"/>
</dbReference>
<dbReference type="UniPathway" id="UPA00557">
    <property type="reaction ID" value="UER00614"/>
</dbReference>
<protein>
    <recommendedName>
        <fullName evidence="7 18">Phosphatidate cytidylyltransferase</fullName>
        <ecNumber evidence="6 18">2.7.7.41</ecNumber>
    </recommendedName>
</protein>
<evidence type="ECO:0000256" key="17">
    <source>
        <dbReference type="ARBA" id="ARBA00023264"/>
    </source>
</evidence>
<dbReference type="AlphaFoldDB" id="A0A0W0TRB0"/>
<keyword evidence="12 18" id="KW-0548">Nucleotidyltransferase</keyword>
<feature type="transmembrane region" description="Helical" evidence="19">
    <location>
        <begin position="198"/>
        <end position="218"/>
    </location>
</feature>
<evidence type="ECO:0000313" key="21">
    <source>
        <dbReference type="Proteomes" id="UP000054773"/>
    </source>
</evidence>